<protein>
    <submittedName>
        <fullName evidence="1">Uncharacterized protein</fullName>
    </submittedName>
</protein>
<proteinExistence type="predicted"/>
<name>X0STM4_9ZZZZ</name>
<organism evidence="1">
    <name type="scientific">marine sediment metagenome</name>
    <dbReference type="NCBI Taxonomy" id="412755"/>
    <lineage>
        <taxon>unclassified sequences</taxon>
        <taxon>metagenomes</taxon>
        <taxon>ecological metagenomes</taxon>
    </lineage>
</organism>
<sequence>MGKFSPDMQLYAIVVGSSADEFVCYTMNLLGDYGLKFILCDDIYRAVGELAKNRNGNVLVIGRVEQLSREHGRFFQKVSENGFSCCCLADAGSAHKRKQILAVIETGAFVVNEPAEIGEVVTKLLDRAPAFIEDEF</sequence>
<gene>
    <name evidence="1" type="ORF">S01H1_13760</name>
</gene>
<dbReference type="EMBL" id="BARS01007112">
    <property type="protein sequence ID" value="GAF78471.1"/>
    <property type="molecule type" value="Genomic_DNA"/>
</dbReference>
<reference evidence="1" key="1">
    <citation type="journal article" date="2014" name="Front. Microbiol.">
        <title>High frequency of phylogenetically diverse reductive dehalogenase-homologous genes in deep subseafloor sedimentary metagenomes.</title>
        <authorList>
            <person name="Kawai M."/>
            <person name="Futagami T."/>
            <person name="Toyoda A."/>
            <person name="Takaki Y."/>
            <person name="Nishi S."/>
            <person name="Hori S."/>
            <person name="Arai W."/>
            <person name="Tsubouchi T."/>
            <person name="Morono Y."/>
            <person name="Uchiyama I."/>
            <person name="Ito T."/>
            <person name="Fujiyama A."/>
            <person name="Inagaki F."/>
            <person name="Takami H."/>
        </authorList>
    </citation>
    <scope>NUCLEOTIDE SEQUENCE</scope>
    <source>
        <strain evidence="1">Expedition CK06-06</strain>
    </source>
</reference>
<accession>X0STM4</accession>
<evidence type="ECO:0000313" key="1">
    <source>
        <dbReference type="EMBL" id="GAF78471.1"/>
    </source>
</evidence>
<comment type="caution">
    <text evidence="1">The sequence shown here is derived from an EMBL/GenBank/DDBJ whole genome shotgun (WGS) entry which is preliminary data.</text>
</comment>
<dbReference type="AlphaFoldDB" id="X0STM4"/>
<feature type="non-terminal residue" evidence="1">
    <location>
        <position position="136"/>
    </location>
</feature>